<feature type="region of interest" description="Disordered" evidence="1">
    <location>
        <begin position="1"/>
        <end position="24"/>
    </location>
</feature>
<protein>
    <recommendedName>
        <fullName evidence="2">Poor homologous synapsis 1 PH domain-containing protein</fullName>
    </recommendedName>
</protein>
<dbReference type="AlphaFoldDB" id="A0ABD3TF10"/>
<sequence length="306" mass="33995">MAGSLVPISTSNSEMQKPTSHNSQTSAIIDQWQVQYARFISYSEFSCSHHHPSLTPISASTKKRLRGNWISTAATDLKLIYETSPNGSDDAILIISATSRVLEEHYISKMHFSWPQVSCVAAFPARGSKAVFVSYKDGLGQIQKFALWFSTIFETEKFMHILKEILENGSVKRLPCSEFSSEISSQAEVVPSDGLAYRPDAYWQHTISADNSTQLMITSSGINADEEFISQERIQDPEASETMSALPPSFTQLLKNCHPAVDEAKPTDSGDNLKTQFMQYLEGSSFKELLATVEDVISELGEDILF</sequence>
<dbReference type="Proteomes" id="UP001634393">
    <property type="component" value="Unassembled WGS sequence"/>
</dbReference>
<dbReference type="Pfam" id="PF25349">
    <property type="entry name" value="PH_PHS1"/>
    <property type="match status" value="1"/>
</dbReference>
<comment type="caution">
    <text evidence="3">The sequence shown here is derived from an EMBL/GenBank/DDBJ whole genome shotgun (WGS) entry which is preliminary data.</text>
</comment>
<feature type="domain" description="Poor homologous synapsis 1 PH" evidence="2">
    <location>
        <begin position="30"/>
        <end position="170"/>
    </location>
</feature>
<dbReference type="InterPro" id="IPR057619">
    <property type="entry name" value="PH_PHS1"/>
</dbReference>
<proteinExistence type="predicted"/>
<accession>A0ABD3TF10</accession>
<organism evidence="3 4">
    <name type="scientific">Penstemon smallii</name>
    <dbReference type="NCBI Taxonomy" id="265156"/>
    <lineage>
        <taxon>Eukaryota</taxon>
        <taxon>Viridiplantae</taxon>
        <taxon>Streptophyta</taxon>
        <taxon>Embryophyta</taxon>
        <taxon>Tracheophyta</taxon>
        <taxon>Spermatophyta</taxon>
        <taxon>Magnoliopsida</taxon>
        <taxon>eudicotyledons</taxon>
        <taxon>Gunneridae</taxon>
        <taxon>Pentapetalae</taxon>
        <taxon>asterids</taxon>
        <taxon>lamiids</taxon>
        <taxon>Lamiales</taxon>
        <taxon>Plantaginaceae</taxon>
        <taxon>Cheloneae</taxon>
        <taxon>Penstemon</taxon>
    </lineage>
</organism>
<evidence type="ECO:0000256" key="1">
    <source>
        <dbReference type="SAM" id="MobiDB-lite"/>
    </source>
</evidence>
<dbReference type="EMBL" id="JBJXBP010000004">
    <property type="protein sequence ID" value="KAL3835599.1"/>
    <property type="molecule type" value="Genomic_DNA"/>
</dbReference>
<keyword evidence="4" id="KW-1185">Reference proteome</keyword>
<reference evidence="3 4" key="1">
    <citation type="submission" date="2024-12" db="EMBL/GenBank/DDBJ databases">
        <title>The unique morphological basis and parallel evolutionary history of personate flowers in Penstemon.</title>
        <authorList>
            <person name="Depatie T.H."/>
            <person name="Wessinger C.A."/>
        </authorList>
    </citation>
    <scope>NUCLEOTIDE SEQUENCE [LARGE SCALE GENOMIC DNA]</scope>
    <source>
        <strain evidence="3">WTNN_2</strain>
        <tissue evidence="3">Leaf</tissue>
    </source>
</reference>
<feature type="compositionally biased region" description="Polar residues" evidence="1">
    <location>
        <begin position="7"/>
        <end position="24"/>
    </location>
</feature>
<name>A0ABD3TF10_9LAMI</name>
<gene>
    <name evidence="3" type="ORF">ACJIZ3_010335</name>
</gene>
<evidence type="ECO:0000313" key="3">
    <source>
        <dbReference type="EMBL" id="KAL3835599.1"/>
    </source>
</evidence>
<evidence type="ECO:0000313" key="4">
    <source>
        <dbReference type="Proteomes" id="UP001634393"/>
    </source>
</evidence>
<evidence type="ECO:0000259" key="2">
    <source>
        <dbReference type="Pfam" id="PF25349"/>
    </source>
</evidence>